<organism evidence="4 5">
    <name type="scientific">Penicillium canescens</name>
    <dbReference type="NCBI Taxonomy" id="5083"/>
    <lineage>
        <taxon>Eukaryota</taxon>
        <taxon>Fungi</taxon>
        <taxon>Dikarya</taxon>
        <taxon>Ascomycota</taxon>
        <taxon>Pezizomycotina</taxon>
        <taxon>Eurotiomycetes</taxon>
        <taxon>Eurotiomycetidae</taxon>
        <taxon>Eurotiales</taxon>
        <taxon>Aspergillaceae</taxon>
        <taxon>Penicillium</taxon>
    </lineage>
</organism>
<dbReference type="PANTHER" id="PTHR24198">
    <property type="entry name" value="ANKYRIN REPEAT AND PROTEIN KINASE DOMAIN-CONTAINING PROTEIN"/>
    <property type="match status" value="1"/>
</dbReference>
<dbReference type="SMART" id="SM00248">
    <property type="entry name" value="ANK"/>
    <property type="match status" value="4"/>
</dbReference>
<keyword evidence="1" id="KW-0677">Repeat</keyword>
<evidence type="ECO:0000256" key="2">
    <source>
        <dbReference type="ARBA" id="ARBA00023043"/>
    </source>
</evidence>
<dbReference type="PANTHER" id="PTHR24198:SF165">
    <property type="entry name" value="ANKYRIN REPEAT-CONTAINING PROTEIN-RELATED"/>
    <property type="match status" value="1"/>
</dbReference>
<dbReference type="InterPro" id="IPR036770">
    <property type="entry name" value="Ankyrin_rpt-contain_sf"/>
</dbReference>
<keyword evidence="2 3" id="KW-0040">ANK repeat</keyword>
<reference evidence="4" key="2">
    <citation type="submission" date="2023-01" db="EMBL/GenBank/DDBJ databases">
        <authorList>
            <person name="Petersen C."/>
        </authorList>
    </citation>
    <scope>NUCLEOTIDE SEQUENCE</scope>
    <source>
        <strain evidence="4">IBT 15450</strain>
    </source>
</reference>
<protein>
    <submittedName>
        <fullName evidence="4">Ankyrin repeat-containing domain protein</fullName>
    </submittedName>
</protein>
<evidence type="ECO:0000313" key="5">
    <source>
        <dbReference type="Proteomes" id="UP001219568"/>
    </source>
</evidence>
<reference evidence="4" key="1">
    <citation type="journal article" date="2023" name="IMA Fungus">
        <title>Comparative genomic study of the Penicillium genus elucidates a diverse pangenome and 15 lateral gene transfer events.</title>
        <authorList>
            <person name="Petersen C."/>
            <person name="Sorensen T."/>
            <person name="Nielsen M.R."/>
            <person name="Sondergaard T.E."/>
            <person name="Sorensen J.L."/>
            <person name="Fitzpatrick D.A."/>
            <person name="Frisvad J.C."/>
            <person name="Nielsen K.L."/>
        </authorList>
    </citation>
    <scope>NUCLEOTIDE SEQUENCE</scope>
    <source>
        <strain evidence="4">IBT 15450</strain>
    </source>
</reference>
<feature type="repeat" description="ANK" evidence="3">
    <location>
        <begin position="167"/>
        <end position="199"/>
    </location>
</feature>
<dbReference type="Proteomes" id="UP001219568">
    <property type="component" value="Unassembled WGS sequence"/>
</dbReference>
<dbReference type="EMBL" id="JAQJZL010000005">
    <property type="protein sequence ID" value="KAJ6041455.1"/>
    <property type="molecule type" value="Genomic_DNA"/>
</dbReference>
<dbReference type="SUPFAM" id="SSF48403">
    <property type="entry name" value="Ankyrin repeat"/>
    <property type="match status" value="1"/>
</dbReference>
<dbReference type="AlphaFoldDB" id="A0AAD6IBY5"/>
<gene>
    <name evidence="4" type="ORF">N7460_006845</name>
</gene>
<sequence length="227" mass="24708">MRVTDPATLALFRLIDSGGSALRLVALRVVPRLSRDSLIWAARNGNSATVERFFKTVGRKEPNDFDDAFDDAFFQALQHGHEGVVEILLENSDIDVNARLDTGETPIFTAAAFGHTALVKMLLNIEKVDIEANHFLHGTPLCVAGYVEVVKLLLATGRVNTEATNISGETPLYSAAENGKEEMVELFLERGLDLGAEYCEGETLGQALVDIARKRGHEGVMKLVQGA</sequence>
<accession>A0AAD6IBY5</accession>
<evidence type="ECO:0000313" key="4">
    <source>
        <dbReference type="EMBL" id="KAJ6041455.1"/>
    </source>
</evidence>
<dbReference type="InterPro" id="IPR002110">
    <property type="entry name" value="Ankyrin_rpt"/>
</dbReference>
<dbReference type="PROSITE" id="PS50297">
    <property type="entry name" value="ANK_REP_REGION"/>
    <property type="match status" value="1"/>
</dbReference>
<proteinExistence type="predicted"/>
<dbReference type="Pfam" id="PF12796">
    <property type="entry name" value="Ank_2"/>
    <property type="match status" value="2"/>
</dbReference>
<evidence type="ECO:0000256" key="3">
    <source>
        <dbReference type="PROSITE-ProRule" id="PRU00023"/>
    </source>
</evidence>
<dbReference type="PROSITE" id="PS50088">
    <property type="entry name" value="ANK_REPEAT"/>
    <property type="match status" value="1"/>
</dbReference>
<name>A0AAD6IBY5_PENCN</name>
<evidence type="ECO:0000256" key="1">
    <source>
        <dbReference type="ARBA" id="ARBA00022737"/>
    </source>
</evidence>
<keyword evidence="5" id="KW-1185">Reference proteome</keyword>
<comment type="caution">
    <text evidence="4">The sequence shown here is derived from an EMBL/GenBank/DDBJ whole genome shotgun (WGS) entry which is preliminary data.</text>
</comment>
<dbReference type="Gene3D" id="1.25.40.20">
    <property type="entry name" value="Ankyrin repeat-containing domain"/>
    <property type="match status" value="1"/>
</dbReference>